<reference evidence="2" key="1">
    <citation type="journal article" date="2004" name="Nature">
        <title>Genome duplication in the teleost fish Tetraodon nigroviridis reveals the early vertebrate proto-karyotype.</title>
        <authorList>
            <person name="Jaillon O."/>
            <person name="Aury J.-M."/>
            <person name="Brunet F."/>
            <person name="Petit J.-L."/>
            <person name="Stange-Thomann N."/>
            <person name="Mauceli E."/>
            <person name="Bouneau L."/>
            <person name="Fischer C."/>
            <person name="Ozouf-Costaz C."/>
            <person name="Bernot A."/>
            <person name="Nicaud S."/>
            <person name="Jaffe D."/>
            <person name="Fisher S."/>
            <person name="Lutfalla G."/>
            <person name="Dossat C."/>
            <person name="Segurens B."/>
            <person name="Dasilva C."/>
            <person name="Salanoubat M."/>
            <person name="Levy M."/>
            <person name="Boudet N."/>
            <person name="Castellano S."/>
            <person name="Anthouard V."/>
            <person name="Jubin C."/>
            <person name="Castelli V."/>
            <person name="Katinka M."/>
            <person name="Vacherie B."/>
            <person name="Biemont C."/>
            <person name="Skalli Z."/>
            <person name="Cattolico L."/>
            <person name="Poulain J."/>
            <person name="De Berardinis V."/>
            <person name="Cruaud C."/>
            <person name="Duprat S."/>
            <person name="Brottier P."/>
            <person name="Coutanceau J.-P."/>
            <person name="Gouzy J."/>
            <person name="Parra G."/>
            <person name="Lardier G."/>
            <person name="Chapple C."/>
            <person name="McKernan K.J."/>
            <person name="McEwan P."/>
            <person name="Bosak S."/>
            <person name="Kellis M."/>
            <person name="Volff J.-N."/>
            <person name="Guigo R."/>
            <person name="Zody M.C."/>
            <person name="Mesirov J."/>
            <person name="Lindblad-Toh K."/>
            <person name="Birren B."/>
            <person name="Nusbaum C."/>
            <person name="Kahn D."/>
            <person name="Robinson-Rechavi M."/>
            <person name="Laudet V."/>
            <person name="Schachter V."/>
            <person name="Quetier F."/>
            <person name="Saurin W."/>
            <person name="Scarpelli C."/>
            <person name="Wincker P."/>
            <person name="Lander E.S."/>
            <person name="Weissenbach J."/>
            <person name="Roest Crollius H."/>
        </authorList>
    </citation>
    <scope>NUCLEOTIDE SEQUENCE [LARGE SCALE GENOMIC DNA]</scope>
</reference>
<evidence type="ECO:0000313" key="2">
    <source>
        <dbReference type="EMBL" id="CAG14190.1"/>
    </source>
</evidence>
<reference evidence="2" key="2">
    <citation type="submission" date="2004-02" db="EMBL/GenBank/DDBJ databases">
        <authorList>
            <consortium name="Genoscope"/>
            <consortium name="Whitehead Institute Centre for Genome Research"/>
        </authorList>
    </citation>
    <scope>NUCLEOTIDE SEQUENCE</scope>
</reference>
<proteinExistence type="predicted"/>
<feature type="region of interest" description="Disordered" evidence="1">
    <location>
        <begin position="1"/>
        <end position="44"/>
    </location>
</feature>
<feature type="non-terminal residue" evidence="2">
    <location>
        <position position="72"/>
    </location>
</feature>
<accession>Q4RBP3</accession>
<gene>
    <name evidence="2" type="ORF">GSTENG00038829001</name>
</gene>
<dbReference type="EMBL" id="CAAE01020990">
    <property type="protein sequence ID" value="CAG14190.1"/>
    <property type="molecule type" value="Genomic_DNA"/>
</dbReference>
<feature type="compositionally biased region" description="Polar residues" evidence="1">
    <location>
        <begin position="21"/>
        <end position="30"/>
    </location>
</feature>
<organism evidence="2">
    <name type="scientific">Tetraodon nigroviridis</name>
    <name type="common">Spotted green pufferfish</name>
    <name type="synonym">Chelonodon nigroviridis</name>
    <dbReference type="NCBI Taxonomy" id="99883"/>
    <lineage>
        <taxon>Eukaryota</taxon>
        <taxon>Metazoa</taxon>
        <taxon>Chordata</taxon>
        <taxon>Craniata</taxon>
        <taxon>Vertebrata</taxon>
        <taxon>Euteleostomi</taxon>
        <taxon>Actinopterygii</taxon>
        <taxon>Neopterygii</taxon>
        <taxon>Teleostei</taxon>
        <taxon>Neoteleostei</taxon>
        <taxon>Acanthomorphata</taxon>
        <taxon>Eupercaria</taxon>
        <taxon>Tetraodontiformes</taxon>
        <taxon>Tetradontoidea</taxon>
        <taxon>Tetraodontidae</taxon>
        <taxon>Tetraodon</taxon>
    </lineage>
</organism>
<dbReference type="KEGG" id="tng:GSTEN00038829G001"/>
<name>Q4RBP3_TETNG</name>
<sequence length="72" mass="7671">GPAVSEGGQRSPSPQHARGPSQGSPHQTPSLAHCAARRPSDENNVTPAEICQWTNPRVMDVLRSVDLAEYAP</sequence>
<evidence type="ECO:0000256" key="1">
    <source>
        <dbReference type="SAM" id="MobiDB-lite"/>
    </source>
</evidence>
<feature type="non-terminal residue" evidence="2">
    <location>
        <position position="1"/>
    </location>
</feature>
<comment type="caution">
    <text evidence="2">The sequence shown here is derived from an EMBL/GenBank/DDBJ whole genome shotgun (WGS) entry which is preliminary data.</text>
</comment>
<dbReference type="OrthoDB" id="6516566at2759"/>
<dbReference type="AlphaFoldDB" id="Q4RBP3"/>
<protein>
    <submittedName>
        <fullName evidence="2">(spotted green pufferfish) hypothetical protein</fullName>
    </submittedName>
</protein>